<protein>
    <recommendedName>
        <fullName evidence="2">Abnormal spindle-like microcephaly-associated protein ASH domain-containing protein</fullName>
    </recommendedName>
</protein>
<name>A0A7S3CYB8_9EUKA</name>
<dbReference type="PANTHER" id="PTHR23053">
    <property type="entry name" value="DLEC1 DELETED IN LUNG AND ESOPHAGEAL CANCER 1"/>
    <property type="match status" value="1"/>
</dbReference>
<dbReference type="GO" id="GO:1904158">
    <property type="term" value="P:axonemal central apparatus assembly"/>
    <property type="evidence" value="ECO:0007669"/>
    <property type="project" value="TreeGrafter"/>
</dbReference>
<evidence type="ECO:0000313" key="1">
    <source>
        <dbReference type="EMBL" id="CAE0240932.1"/>
    </source>
</evidence>
<organism evidence="1">
    <name type="scientific">Palpitomonas bilix</name>
    <dbReference type="NCBI Taxonomy" id="652834"/>
    <lineage>
        <taxon>Eukaryota</taxon>
        <taxon>Eukaryota incertae sedis</taxon>
    </lineage>
</organism>
<accession>A0A7S3CYB8</accession>
<dbReference type="AlphaFoldDB" id="A0A7S3CYB8"/>
<dbReference type="InterPro" id="IPR033305">
    <property type="entry name" value="Hydin-like"/>
</dbReference>
<reference evidence="1" key="1">
    <citation type="submission" date="2021-01" db="EMBL/GenBank/DDBJ databases">
        <authorList>
            <person name="Corre E."/>
            <person name="Pelletier E."/>
            <person name="Niang G."/>
            <person name="Scheremetjew M."/>
            <person name="Finn R."/>
            <person name="Kale V."/>
            <person name="Holt S."/>
            <person name="Cochrane G."/>
            <person name="Meng A."/>
            <person name="Brown T."/>
            <person name="Cohen L."/>
        </authorList>
    </citation>
    <scope>NUCLEOTIDE SEQUENCE</scope>
    <source>
        <strain evidence="1">NIES-2562</strain>
    </source>
</reference>
<proteinExistence type="predicted"/>
<dbReference type="Gene3D" id="2.60.40.10">
    <property type="entry name" value="Immunoglobulins"/>
    <property type="match status" value="3"/>
</dbReference>
<dbReference type="InterPro" id="IPR013783">
    <property type="entry name" value="Ig-like_fold"/>
</dbReference>
<gene>
    <name evidence="1" type="ORF">PBIL07802_LOCUS3093</name>
</gene>
<dbReference type="GO" id="GO:0003341">
    <property type="term" value="P:cilium movement"/>
    <property type="evidence" value="ECO:0007669"/>
    <property type="project" value="TreeGrafter"/>
</dbReference>
<dbReference type="GO" id="GO:0005930">
    <property type="term" value="C:axoneme"/>
    <property type="evidence" value="ECO:0007669"/>
    <property type="project" value="TreeGrafter"/>
</dbReference>
<dbReference type="EMBL" id="HBIB01005152">
    <property type="protein sequence ID" value="CAE0240932.1"/>
    <property type="molecule type" value="Transcribed_RNA"/>
</dbReference>
<evidence type="ECO:0008006" key="2">
    <source>
        <dbReference type="Google" id="ProtNLM"/>
    </source>
</evidence>
<sequence>MELKNAVDTDHKVRAEIDGGSGMFSVAPSVVTLQKGKSPSSFNVVFEAKEGDNGWEQTLLSLFSTSATPSVSATILLFLEGDRGKPVAKVSLSALPFVALPVIPAELQFDHIIIGRVVNRSFQISNPSLLPLSFSITTTSPLLDISVDAASSPQEESGLLFILPPEGKVTVEVEVDGKKGEEDRTLQVGSLLRENVDISFPLLASLQLLSPLSIPVSGDIVGSLPFNIDLFSNVSFPTTATKSESMKSLVLENVAGIPIEYSIHLEDGGERVEEGAQGFPFSLTKSSNGIVNANETLGVPICFRPVAEGLFRADAVISTQQGVFRAPITALSATASVSIHPSTINFGVVGMGSPRQEVMKLKNMSSQRLLLSYSIPNEFAPFLSLDLHKRDVSFQEGEMLGYLEGDDEVSVTMAYNPGHADTPCPPPLACYVRFFLDGIVAGEVGVSAAAAQESLSLSPPSLSFGRVGVGLSHSQFVFVRNTGGSDLHLLFGDNSMEGQEGGKGKGRRRGSVVAGIAVGQGPVDVSFEPPDAVILPGQRQKVKVTIYVNVEGTHRASLSVRLKGSANGRKWPLGIAVEGTVMDISPSIAAILADEEISLLQGSAFGIDEDVVEAVVGQRTPQVGAISIRGVIGTKQISLLESSDTMLRSILALPAAVDRKPGTATDLRVRRRWAERRQSLLMSATDPIEELIEDRARIEHRYRMEGKVEPRSMSRAEVDGVGTLSGVKGAVPVLSRFDFVCCLKRPASSFFFCFLQYSISLMHRYRASAS</sequence>
<dbReference type="PANTHER" id="PTHR23053:SF0">
    <property type="entry name" value="HYDROCEPHALUS-INDUCING PROTEIN HOMOLOG"/>
    <property type="match status" value="1"/>
</dbReference>